<gene>
    <name evidence="5" type="ORF">UMAG_04247</name>
</gene>
<feature type="signal peptide" evidence="3">
    <location>
        <begin position="1"/>
        <end position="24"/>
    </location>
</feature>
<dbReference type="eggNOG" id="KOG1516">
    <property type="taxonomic scope" value="Eukaryota"/>
</dbReference>
<evidence type="ECO:0000313" key="6">
    <source>
        <dbReference type="Proteomes" id="UP000000561"/>
    </source>
</evidence>
<dbReference type="InterPro" id="IPR029058">
    <property type="entry name" value="AB_hydrolase_fold"/>
</dbReference>
<evidence type="ECO:0000313" key="5">
    <source>
        <dbReference type="EMBL" id="KIS67749.1"/>
    </source>
</evidence>
<dbReference type="SUPFAM" id="SSF53474">
    <property type="entry name" value="alpha/beta-Hydrolases"/>
    <property type="match status" value="1"/>
</dbReference>
<evidence type="ECO:0000256" key="2">
    <source>
        <dbReference type="ARBA" id="ARBA00022801"/>
    </source>
</evidence>
<evidence type="ECO:0000256" key="1">
    <source>
        <dbReference type="ARBA" id="ARBA00005964"/>
    </source>
</evidence>
<name>A0A0D1DTW1_MYCMD</name>
<dbReference type="GO" id="GO:0004104">
    <property type="term" value="F:cholinesterase activity"/>
    <property type="evidence" value="ECO:0007669"/>
    <property type="project" value="InterPro"/>
</dbReference>
<keyword evidence="6" id="KW-1185">Reference proteome</keyword>
<dbReference type="InterPro" id="IPR019826">
    <property type="entry name" value="Carboxylesterase_B_AS"/>
</dbReference>
<evidence type="ECO:0000256" key="3">
    <source>
        <dbReference type="SAM" id="SignalP"/>
    </source>
</evidence>
<dbReference type="GeneID" id="23564490"/>
<reference evidence="5 6" key="1">
    <citation type="journal article" date="2006" name="Nature">
        <title>Insights from the genome of the biotrophic fungal plant pathogen Ustilago maydis.</title>
        <authorList>
            <person name="Kamper J."/>
            <person name="Kahmann R."/>
            <person name="Bolker M."/>
            <person name="Ma L.J."/>
            <person name="Brefort T."/>
            <person name="Saville B.J."/>
            <person name="Banuett F."/>
            <person name="Kronstad J.W."/>
            <person name="Gold S.E."/>
            <person name="Muller O."/>
            <person name="Perlin M.H."/>
            <person name="Wosten H.A."/>
            <person name="de Vries R."/>
            <person name="Ruiz-Herrera J."/>
            <person name="Reynaga-Pena C.G."/>
            <person name="Snetselaar K."/>
            <person name="McCann M."/>
            <person name="Perez-Martin J."/>
            <person name="Feldbrugge M."/>
            <person name="Basse C.W."/>
            <person name="Steinberg G."/>
            <person name="Ibeas J.I."/>
            <person name="Holloman W."/>
            <person name="Guzman P."/>
            <person name="Farman M."/>
            <person name="Stajich J.E."/>
            <person name="Sentandreu R."/>
            <person name="Gonzalez-Prieto J.M."/>
            <person name="Kennell J.C."/>
            <person name="Molina L."/>
            <person name="Schirawski J."/>
            <person name="Mendoza-Mendoza A."/>
            <person name="Greilinger D."/>
            <person name="Munch K."/>
            <person name="Rossel N."/>
            <person name="Scherer M."/>
            <person name="Vranes M."/>
            <person name="Ladendorf O."/>
            <person name="Vincon V."/>
            <person name="Fuchs U."/>
            <person name="Sandrock B."/>
            <person name="Meng S."/>
            <person name="Ho E.C."/>
            <person name="Cahill M.J."/>
            <person name="Boyce K.J."/>
            <person name="Klose J."/>
            <person name="Klosterman S.J."/>
            <person name="Deelstra H.J."/>
            <person name="Ortiz-Castellanos L."/>
            <person name="Li W."/>
            <person name="Sanchez-Alonso P."/>
            <person name="Schreier P.H."/>
            <person name="Hauser-Hahn I."/>
            <person name="Vaupel M."/>
            <person name="Koopmann E."/>
            <person name="Friedrich G."/>
            <person name="Voss H."/>
            <person name="Schluter T."/>
            <person name="Margolis J."/>
            <person name="Platt D."/>
            <person name="Swimmer C."/>
            <person name="Gnirke A."/>
            <person name="Chen F."/>
            <person name="Vysotskaia V."/>
            <person name="Mannhaupt G."/>
            <person name="Guldener U."/>
            <person name="Munsterkotter M."/>
            <person name="Haase D."/>
            <person name="Oesterheld M."/>
            <person name="Mewes H.W."/>
            <person name="Mauceli E.W."/>
            <person name="DeCaprio D."/>
            <person name="Wade C.M."/>
            <person name="Butler J."/>
            <person name="Young S."/>
            <person name="Jaffe D.B."/>
            <person name="Calvo S."/>
            <person name="Nusbaum C."/>
            <person name="Galagan J."/>
            <person name="Birren B.W."/>
        </authorList>
    </citation>
    <scope>NUCLEOTIDE SEQUENCE [LARGE SCALE GENOMIC DNA]</scope>
    <source>
        <strain evidence="6">DSM 14603 / FGSC 9021 / UM521</strain>
    </source>
</reference>
<dbReference type="VEuPathDB" id="FungiDB:UMAG_04247"/>
<dbReference type="PANTHER" id="PTHR43142">
    <property type="entry name" value="CARBOXYLIC ESTER HYDROLASE"/>
    <property type="match status" value="1"/>
</dbReference>
<dbReference type="OrthoDB" id="408631at2759"/>
<feature type="domain" description="Carboxylesterase type B" evidence="4">
    <location>
        <begin position="203"/>
        <end position="705"/>
    </location>
</feature>
<dbReference type="Gene3D" id="3.40.50.1820">
    <property type="entry name" value="alpha/beta hydrolase"/>
    <property type="match status" value="1"/>
</dbReference>
<dbReference type="AlphaFoldDB" id="A0A0D1DTW1"/>
<keyword evidence="2" id="KW-0378">Hydrolase</keyword>
<dbReference type="PANTHER" id="PTHR43142:SF1">
    <property type="entry name" value="CARBOXYLIC ESTER HYDROLASE"/>
    <property type="match status" value="1"/>
</dbReference>
<keyword evidence="3" id="KW-0732">Signal</keyword>
<dbReference type="InterPro" id="IPR000997">
    <property type="entry name" value="Cholinesterase"/>
</dbReference>
<protein>
    <recommendedName>
        <fullName evidence="4">Carboxylesterase type B domain-containing protein</fullName>
    </recommendedName>
</protein>
<evidence type="ECO:0000259" key="4">
    <source>
        <dbReference type="Pfam" id="PF00135"/>
    </source>
</evidence>
<comment type="similarity">
    <text evidence="1">Belongs to the type-B carboxylesterase/lipase family.</text>
</comment>
<dbReference type="InParanoid" id="A0A0D1DTW1"/>
<proteinExistence type="inferred from homology"/>
<dbReference type="Proteomes" id="UP000000561">
    <property type="component" value="Chromosome 12"/>
</dbReference>
<dbReference type="KEGG" id="uma:UMAG_04247"/>
<sequence length="741" mass="79898">MKCFAPAFGGILAAFMLGSQIGHAAPSTFSARDNSQASTDAAVKQADLGPIHILFQNDLSTNASTGALLLPQAVAPNSASQICQRLGESLFPFDESLQGGIGSDLVSQFDYLRYAGTIGWWDTFWLDGGDSNVVAYKASRGAVRSYGHGEKLGVLCTHTAKPTVVSRTNSYADQEEGSVEADKRVSVQAGDYTLTGFRDRRSWRFLGIPFADAPVGAKRFMHATAYTGDKILDATKYRNACVQATTPLGPTPLGEDCLNLNIYTPTLGSSGKNGLKPVLVAIYGGAFISGRNALHSYDGGNLASRSDIVVVMINYRLGALGWLASAQDLPGNAGLSDQILALKWVKRHIAAFGGDPDRITIGGQSAGAQSVSALLSSSHAKGLFRAAFMMSNPWIPWASRSVQTKYVTPAVAGSLGCPTSGKEMVECLQKVRDPAKFVQGEPFTNATNAITVALSKAADSSLFLSSLEPFLPTPDDLLDDHIFYLAGNGTIPNRVPILVGTTSGEGTPFIYSELNETIPNSQAALDKTFTLLYDPEFIPQLDQSGFFKLDASNNDSVREVVSTAFMYNFFTCPTQRIVNTAQQTGQFPKVYLYETDSGYTNTEDVPAKCAAEATGVQVCHGDDLKNVFGSLNYEGLEVSREYLDFVSYTTDAFSAFVRSGTPNPSDAYLKARGRSYTYTHNVQRHNPWKAFREPLLQDSEQKTQYLSAPNGVTRGAVPHREACDFFVSNGKLTNQKLDNSL</sequence>
<dbReference type="STRING" id="237631.A0A0D1DTW1"/>
<dbReference type="PROSITE" id="PS00122">
    <property type="entry name" value="CARBOXYLESTERASE_B_1"/>
    <property type="match status" value="1"/>
</dbReference>
<dbReference type="Pfam" id="PF00135">
    <property type="entry name" value="COesterase"/>
    <property type="match status" value="1"/>
</dbReference>
<accession>A0A0D1DTW1</accession>
<dbReference type="InterPro" id="IPR002018">
    <property type="entry name" value="CarbesteraseB"/>
</dbReference>
<dbReference type="PRINTS" id="PR00878">
    <property type="entry name" value="CHOLNESTRASE"/>
</dbReference>
<organism evidence="5 6">
    <name type="scientific">Mycosarcoma maydis</name>
    <name type="common">Corn smut fungus</name>
    <name type="synonym">Ustilago maydis</name>
    <dbReference type="NCBI Taxonomy" id="5270"/>
    <lineage>
        <taxon>Eukaryota</taxon>
        <taxon>Fungi</taxon>
        <taxon>Dikarya</taxon>
        <taxon>Basidiomycota</taxon>
        <taxon>Ustilaginomycotina</taxon>
        <taxon>Ustilaginomycetes</taxon>
        <taxon>Ustilaginales</taxon>
        <taxon>Ustilaginaceae</taxon>
        <taxon>Mycosarcoma</taxon>
    </lineage>
</organism>
<dbReference type="RefSeq" id="XP_011390719.1">
    <property type="nucleotide sequence ID" value="XM_011392417.1"/>
</dbReference>
<dbReference type="EMBL" id="CM003151">
    <property type="protein sequence ID" value="KIS67749.1"/>
    <property type="molecule type" value="Genomic_DNA"/>
</dbReference>
<feature type="chain" id="PRO_5007242426" description="Carboxylesterase type B domain-containing protein" evidence="3">
    <location>
        <begin position="25"/>
        <end position="741"/>
    </location>
</feature>
<dbReference type="ESTHER" id="ustma-A0A0D1DTW1">
    <property type="family name" value="Fungal_carboxylesterase_lipase"/>
</dbReference>